<evidence type="ECO:0000313" key="6">
    <source>
        <dbReference type="EMBL" id="MBO0347444.1"/>
    </source>
</evidence>
<dbReference type="GO" id="GO:0003700">
    <property type="term" value="F:DNA-binding transcription factor activity"/>
    <property type="evidence" value="ECO:0007669"/>
    <property type="project" value="InterPro"/>
</dbReference>
<dbReference type="GO" id="GO:0032993">
    <property type="term" value="C:protein-DNA complex"/>
    <property type="evidence" value="ECO:0007669"/>
    <property type="project" value="TreeGrafter"/>
</dbReference>
<comment type="caution">
    <text evidence="6">The sequence shown here is derived from an EMBL/GenBank/DDBJ whole genome shotgun (WGS) entry which is preliminary data.</text>
</comment>
<keyword evidence="4" id="KW-0804">Transcription</keyword>
<dbReference type="InterPro" id="IPR036390">
    <property type="entry name" value="WH_DNA-bd_sf"/>
</dbReference>
<dbReference type="FunFam" id="1.10.10.10:FF:000001">
    <property type="entry name" value="LysR family transcriptional regulator"/>
    <property type="match status" value="1"/>
</dbReference>
<dbReference type="PANTHER" id="PTHR30346">
    <property type="entry name" value="TRANSCRIPTIONAL DUAL REGULATOR HCAR-RELATED"/>
    <property type="match status" value="1"/>
</dbReference>
<evidence type="ECO:0000256" key="3">
    <source>
        <dbReference type="ARBA" id="ARBA00023125"/>
    </source>
</evidence>
<dbReference type="Gene3D" id="1.10.10.10">
    <property type="entry name" value="Winged helix-like DNA-binding domain superfamily/Winged helix DNA-binding domain"/>
    <property type="match status" value="1"/>
</dbReference>
<dbReference type="SUPFAM" id="SSF46785">
    <property type="entry name" value="Winged helix' DNA-binding domain"/>
    <property type="match status" value="1"/>
</dbReference>
<name>A0A939ERP7_9HYPH</name>
<proteinExistence type="inferred from homology"/>
<dbReference type="PRINTS" id="PR00039">
    <property type="entry name" value="HTHLYSR"/>
</dbReference>
<dbReference type="PANTHER" id="PTHR30346:SF28">
    <property type="entry name" value="HTH-TYPE TRANSCRIPTIONAL REGULATOR CYNR"/>
    <property type="match status" value="1"/>
</dbReference>
<dbReference type="InterPro" id="IPR005119">
    <property type="entry name" value="LysR_subst-bd"/>
</dbReference>
<dbReference type="InterPro" id="IPR036388">
    <property type="entry name" value="WH-like_DNA-bd_sf"/>
</dbReference>
<organism evidence="6 7">
    <name type="scientific">Roseibium limicola</name>
    <dbReference type="NCBI Taxonomy" id="2816037"/>
    <lineage>
        <taxon>Bacteria</taxon>
        <taxon>Pseudomonadati</taxon>
        <taxon>Pseudomonadota</taxon>
        <taxon>Alphaproteobacteria</taxon>
        <taxon>Hyphomicrobiales</taxon>
        <taxon>Stappiaceae</taxon>
        <taxon>Roseibium</taxon>
    </lineage>
</organism>
<dbReference type="RefSeq" id="WP_206944603.1">
    <property type="nucleotide sequence ID" value="NZ_JAFLNF010000012.1"/>
</dbReference>
<dbReference type="GO" id="GO:0003677">
    <property type="term" value="F:DNA binding"/>
    <property type="evidence" value="ECO:0007669"/>
    <property type="project" value="UniProtKB-KW"/>
</dbReference>
<evidence type="ECO:0000259" key="5">
    <source>
        <dbReference type="PROSITE" id="PS50931"/>
    </source>
</evidence>
<comment type="similarity">
    <text evidence="1">Belongs to the LysR transcriptional regulatory family.</text>
</comment>
<dbReference type="Pfam" id="PF00126">
    <property type="entry name" value="HTH_1"/>
    <property type="match status" value="1"/>
</dbReference>
<protein>
    <submittedName>
        <fullName evidence="6">LysR family transcriptional regulator</fullName>
    </submittedName>
</protein>
<sequence>MDIRQLETLLAIAQHGGFAAAARGLNMTASAVSQQIASLEAEIGADLFDRSRRPPVLTTRGAEVLAAARRILRIVTETKSSISGSEVRGTLVLGTLRTGGSFLVPRALASLRGIYPELTYRLRIGMSEELMAEVASGQLDAALVADHVAVPAGLQWTSVISEPLVVLTPPGVSGDSLEDLLLEVPYIRYRTRVPLARQIDTEIARLGVSPREIISVNTMTAVIGCVEAGLGFAIIPYVALQHSLMADLRWFPFGSPPLRRQLGVVQRRDTGRVDILDTLTEALRQAGSGPDDID</sequence>
<dbReference type="AlphaFoldDB" id="A0A939ERP7"/>
<dbReference type="SUPFAM" id="SSF53850">
    <property type="entry name" value="Periplasmic binding protein-like II"/>
    <property type="match status" value="1"/>
</dbReference>
<evidence type="ECO:0000256" key="2">
    <source>
        <dbReference type="ARBA" id="ARBA00023015"/>
    </source>
</evidence>
<accession>A0A939ERP7</accession>
<reference evidence="6" key="1">
    <citation type="submission" date="2021-03" db="EMBL/GenBank/DDBJ databases">
        <title>Roseibium sp. CAU 1637 isolated from Incheon.</title>
        <authorList>
            <person name="Kim W."/>
        </authorList>
    </citation>
    <scope>NUCLEOTIDE SEQUENCE</scope>
    <source>
        <strain evidence="6">CAU 1637</strain>
    </source>
</reference>
<keyword evidence="7" id="KW-1185">Reference proteome</keyword>
<dbReference type="InterPro" id="IPR000847">
    <property type="entry name" value="LysR_HTH_N"/>
</dbReference>
<dbReference type="PROSITE" id="PS50931">
    <property type="entry name" value="HTH_LYSR"/>
    <property type="match status" value="1"/>
</dbReference>
<evidence type="ECO:0000256" key="4">
    <source>
        <dbReference type="ARBA" id="ARBA00023163"/>
    </source>
</evidence>
<evidence type="ECO:0000256" key="1">
    <source>
        <dbReference type="ARBA" id="ARBA00009437"/>
    </source>
</evidence>
<gene>
    <name evidence="6" type="ORF">J0X15_19595</name>
</gene>
<dbReference type="EMBL" id="JAFLNF010000012">
    <property type="protein sequence ID" value="MBO0347444.1"/>
    <property type="molecule type" value="Genomic_DNA"/>
</dbReference>
<dbReference type="Gene3D" id="3.40.190.10">
    <property type="entry name" value="Periplasmic binding protein-like II"/>
    <property type="match status" value="2"/>
</dbReference>
<keyword evidence="3" id="KW-0238">DNA-binding</keyword>
<evidence type="ECO:0000313" key="7">
    <source>
        <dbReference type="Proteomes" id="UP000664779"/>
    </source>
</evidence>
<keyword evidence="2" id="KW-0805">Transcription regulation</keyword>
<dbReference type="Proteomes" id="UP000664779">
    <property type="component" value="Unassembled WGS sequence"/>
</dbReference>
<dbReference type="Pfam" id="PF03466">
    <property type="entry name" value="LysR_substrate"/>
    <property type="match status" value="1"/>
</dbReference>
<feature type="domain" description="HTH lysR-type" evidence="5">
    <location>
        <begin position="1"/>
        <end position="58"/>
    </location>
</feature>